<proteinExistence type="predicted"/>
<accession>A0AAD6RRR9</accession>
<dbReference type="AlphaFoldDB" id="A0AAD6RRR9"/>
<name>A0AAD6RRR9_9ROSI</name>
<reference evidence="1 2" key="1">
    <citation type="journal article" date="2023" name="Mol. Ecol. Resour.">
        <title>Chromosome-level genome assembly of a triploid poplar Populus alba 'Berolinensis'.</title>
        <authorList>
            <person name="Chen S."/>
            <person name="Yu Y."/>
            <person name="Wang X."/>
            <person name="Wang S."/>
            <person name="Zhang T."/>
            <person name="Zhou Y."/>
            <person name="He R."/>
            <person name="Meng N."/>
            <person name="Wang Y."/>
            <person name="Liu W."/>
            <person name="Liu Z."/>
            <person name="Liu J."/>
            <person name="Guo Q."/>
            <person name="Huang H."/>
            <person name="Sederoff R.R."/>
            <person name="Wang G."/>
            <person name="Qu G."/>
            <person name="Chen S."/>
        </authorList>
    </citation>
    <scope>NUCLEOTIDE SEQUENCE [LARGE SCALE GENOMIC DNA]</scope>
    <source>
        <strain evidence="1">SC-2020</strain>
    </source>
</reference>
<evidence type="ECO:0000313" key="1">
    <source>
        <dbReference type="EMBL" id="KAJ7013918.1"/>
    </source>
</evidence>
<comment type="caution">
    <text evidence="1">The sequence shown here is derived from an EMBL/GenBank/DDBJ whole genome shotgun (WGS) entry which is preliminary data.</text>
</comment>
<keyword evidence="2" id="KW-1185">Reference proteome</keyword>
<organism evidence="1 2">
    <name type="scientific">Populus alba x Populus x berolinensis</name>
    <dbReference type="NCBI Taxonomy" id="444605"/>
    <lineage>
        <taxon>Eukaryota</taxon>
        <taxon>Viridiplantae</taxon>
        <taxon>Streptophyta</taxon>
        <taxon>Embryophyta</taxon>
        <taxon>Tracheophyta</taxon>
        <taxon>Spermatophyta</taxon>
        <taxon>Magnoliopsida</taxon>
        <taxon>eudicotyledons</taxon>
        <taxon>Gunneridae</taxon>
        <taxon>Pentapetalae</taxon>
        <taxon>rosids</taxon>
        <taxon>fabids</taxon>
        <taxon>Malpighiales</taxon>
        <taxon>Salicaceae</taxon>
        <taxon>Saliceae</taxon>
        <taxon>Populus</taxon>
    </lineage>
</organism>
<sequence>MFHNLYLSTQPPPLSSLSTFLAHISQSSSLNIAPPPIFISHPSNFLTTPHLHLLSLNLSHNPPSTSSSLISLILFLRL</sequence>
<evidence type="ECO:0000313" key="2">
    <source>
        <dbReference type="Proteomes" id="UP001164929"/>
    </source>
</evidence>
<gene>
    <name evidence="1" type="ORF">NC653_003521</name>
</gene>
<dbReference type="Proteomes" id="UP001164929">
    <property type="component" value="Chromosome 1"/>
</dbReference>
<protein>
    <submittedName>
        <fullName evidence="1">Uncharacterized protein</fullName>
    </submittedName>
</protein>
<dbReference type="EMBL" id="JAQIZT010000001">
    <property type="protein sequence ID" value="KAJ7013918.1"/>
    <property type="molecule type" value="Genomic_DNA"/>
</dbReference>